<dbReference type="AlphaFoldDB" id="A0A918GKZ8"/>
<dbReference type="Gene3D" id="3.40.605.10">
    <property type="entry name" value="Aldehyde Dehydrogenase, Chain A, domain 1"/>
    <property type="match status" value="1"/>
</dbReference>
<dbReference type="Pfam" id="PF00171">
    <property type="entry name" value="Aldedh"/>
    <property type="match status" value="1"/>
</dbReference>
<evidence type="ECO:0000313" key="8">
    <source>
        <dbReference type="EMBL" id="GGS42243.1"/>
    </source>
</evidence>
<dbReference type="InterPro" id="IPR016162">
    <property type="entry name" value="Ald_DH_N"/>
</dbReference>
<keyword evidence="9" id="KW-1185">Reference proteome</keyword>
<dbReference type="Gene3D" id="3.40.309.10">
    <property type="entry name" value="Aldehyde Dehydrogenase, Chain A, domain 2"/>
    <property type="match status" value="1"/>
</dbReference>
<name>A0A918GKZ8_9PSEU</name>
<dbReference type="FunFam" id="3.40.605.10:FF:000007">
    <property type="entry name" value="NAD/NADP-dependent betaine aldehyde dehydrogenase"/>
    <property type="match status" value="1"/>
</dbReference>
<dbReference type="PANTHER" id="PTHR42804:SF1">
    <property type="entry name" value="ALDEHYDE DEHYDROGENASE-RELATED"/>
    <property type="match status" value="1"/>
</dbReference>
<evidence type="ECO:0000256" key="4">
    <source>
        <dbReference type="ARBA" id="ARBA00049194"/>
    </source>
</evidence>
<feature type="domain" description="Aldehyde dehydrogenase" evidence="7">
    <location>
        <begin position="20"/>
        <end position="471"/>
    </location>
</feature>
<dbReference type="RefSeq" id="WP_189212168.1">
    <property type="nucleotide sequence ID" value="NZ_BMRB01000003.1"/>
</dbReference>
<comment type="catalytic activity">
    <reaction evidence="4">
        <text>an aldehyde + NAD(+) + H2O = a carboxylate + NADH + 2 H(+)</text>
        <dbReference type="Rhea" id="RHEA:16185"/>
        <dbReference type="ChEBI" id="CHEBI:15377"/>
        <dbReference type="ChEBI" id="CHEBI:15378"/>
        <dbReference type="ChEBI" id="CHEBI:17478"/>
        <dbReference type="ChEBI" id="CHEBI:29067"/>
        <dbReference type="ChEBI" id="CHEBI:57540"/>
        <dbReference type="ChEBI" id="CHEBI:57945"/>
        <dbReference type="EC" id="1.2.1.3"/>
    </reaction>
</comment>
<dbReference type="FunFam" id="3.40.309.10:FF:000012">
    <property type="entry name" value="Betaine aldehyde dehydrogenase"/>
    <property type="match status" value="1"/>
</dbReference>
<feature type="active site" evidence="5">
    <location>
        <position position="249"/>
    </location>
</feature>
<dbReference type="InterPro" id="IPR015590">
    <property type="entry name" value="Aldehyde_DH_dom"/>
</dbReference>
<dbReference type="GO" id="GO:0004029">
    <property type="term" value="F:aldehyde dehydrogenase (NAD+) activity"/>
    <property type="evidence" value="ECO:0007669"/>
    <property type="project" value="UniProtKB-EC"/>
</dbReference>
<dbReference type="EMBL" id="BMRB01000003">
    <property type="protein sequence ID" value="GGS42243.1"/>
    <property type="molecule type" value="Genomic_DNA"/>
</dbReference>
<sequence length="473" mass="48662">MAAPVTTRTGHVVGGELIDTGSERIEVVNPATEQVIATVPAGTAEDVDAAVAAATAAFRGWSSLVPQERAAAVKRVSEGIAARRDELAATITAEMGSPITFSTKVQAALPAATSAGVAGLVADGYSFTEEIGNSLVVREPVGVVGAITPWNYPLHQIVAKVAPALVAGNTVVLKPSEVAPLNANLFLEILAAAGIPDGVVNLVHGTGPVVGEALAAHPGVDMVSFTGSTAAGRRVSAVAAETIKRVALELGGKSANVILDDADLGLAVKIGLANTFINGGQTCTAWTRMLVPAARHDEAVELACAAAAKYTVGDPTDAATRIGPMSSAAQRDRVLEYIRVGQDEGAQLVYGGSEVPSTGAYVPPTIFAGVRPDMRIAQEEIFGPVLSILPYADDDEAVAIANDSQYGLAGSVFSADTERALAVARRMRTGQVDINGGAFNPLAPFGGYKQSGNGRELGRYGLEEFTEIKSIQR</sequence>
<dbReference type="EC" id="1.2.1.3" evidence="3"/>
<dbReference type="CDD" id="cd07138">
    <property type="entry name" value="ALDH_CddD_SSP0762"/>
    <property type="match status" value="1"/>
</dbReference>
<evidence type="ECO:0000313" key="9">
    <source>
        <dbReference type="Proteomes" id="UP000660680"/>
    </source>
</evidence>
<evidence type="ECO:0000256" key="2">
    <source>
        <dbReference type="ARBA" id="ARBA00023002"/>
    </source>
</evidence>
<proteinExistence type="inferred from homology"/>
<dbReference type="PROSITE" id="PS00687">
    <property type="entry name" value="ALDEHYDE_DEHYDR_GLU"/>
    <property type="match status" value="1"/>
</dbReference>
<dbReference type="InterPro" id="IPR016160">
    <property type="entry name" value="Ald_DH_CS_CYS"/>
</dbReference>
<reference evidence="8" key="2">
    <citation type="submission" date="2020-09" db="EMBL/GenBank/DDBJ databases">
        <authorList>
            <person name="Sun Q."/>
            <person name="Ohkuma M."/>
        </authorList>
    </citation>
    <scope>NUCLEOTIDE SEQUENCE</scope>
    <source>
        <strain evidence="8">JCM 3276</strain>
    </source>
</reference>
<dbReference type="PANTHER" id="PTHR42804">
    <property type="entry name" value="ALDEHYDE DEHYDROGENASE"/>
    <property type="match status" value="1"/>
</dbReference>
<dbReference type="Proteomes" id="UP000660680">
    <property type="component" value="Unassembled WGS sequence"/>
</dbReference>
<comment type="similarity">
    <text evidence="1 6">Belongs to the aldehyde dehydrogenase family.</text>
</comment>
<evidence type="ECO:0000256" key="5">
    <source>
        <dbReference type="PROSITE-ProRule" id="PRU10007"/>
    </source>
</evidence>
<keyword evidence="2 6" id="KW-0560">Oxidoreductase</keyword>
<gene>
    <name evidence="8" type="ORF">GCM10010171_41320</name>
</gene>
<comment type="caution">
    <text evidence="8">The sequence shown here is derived from an EMBL/GenBank/DDBJ whole genome shotgun (WGS) entry which is preliminary data.</text>
</comment>
<evidence type="ECO:0000256" key="3">
    <source>
        <dbReference type="ARBA" id="ARBA00024226"/>
    </source>
</evidence>
<dbReference type="InterPro" id="IPR029510">
    <property type="entry name" value="Ald_DH_CS_GLU"/>
</dbReference>
<dbReference type="FunFam" id="3.40.605.10:FF:000026">
    <property type="entry name" value="Aldehyde dehydrogenase, putative"/>
    <property type="match status" value="1"/>
</dbReference>
<organism evidence="8 9">
    <name type="scientific">Actinokineospora fastidiosa</name>
    <dbReference type="NCBI Taxonomy" id="1816"/>
    <lineage>
        <taxon>Bacteria</taxon>
        <taxon>Bacillati</taxon>
        <taxon>Actinomycetota</taxon>
        <taxon>Actinomycetes</taxon>
        <taxon>Pseudonocardiales</taxon>
        <taxon>Pseudonocardiaceae</taxon>
        <taxon>Actinokineospora</taxon>
    </lineage>
</organism>
<evidence type="ECO:0000259" key="7">
    <source>
        <dbReference type="Pfam" id="PF00171"/>
    </source>
</evidence>
<dbReference type="SUPFAM" id="SSF53720">
    <property type="entry name" value="ALDH-like"/>
    <property type="match status" value="1"/>
</dbReference>
<protein>
    <recommendedName>
        <fullName evidence="3">aldehyde dehydrogenase (NAD(+))</fullName>
        <ecNumber evidence="3">1.2.1.3</ecNumber>
    </recommendedName>
</protein>
<evidence type="ECO:0000256" key="6">
    <source>
        <dbReference type="RuleBase" id="RU003345"/>
    </source>
</evidence>
<accession>A0A918GKZ8</accession>
<reference evidence="8" key="1">
    <citation type="journal article" date="2014" name="Int. J. Syst. Evol. Microbiol.">
        <title>Complete genome sequence of Corynebacterium casei LMG S-19264T (=DSM 44701T), isolated from a smear-ripened cheese.</title>
        <authorList>
            <consortium name="US DOE Joint Genome Institute (JGI-PGF)"/>
            <person name="Walter F."/>
            <person name="Albersmeier A."/>
            <person name="Kalinowski J."/>
            <person name="Ruckert C."/>
        </authorList>
    </citation>
    <scope>NUCLEOTIDE SEQUENCE</scope>
    <source>
        <strain evidence="8">JCM 3276</strain>
    </source>
</reference>
<dbReference type="InterPro" id="IPR016161">
    <property type="entry name" value="Ald_DH/histidinol_DH"/>
</dbReference>
<evidence type="ECO:0000256" key="1">
    <source>
        <dbReference type="ARBA" id="ARBA00009986"/>
    </source>
</evidence>
<dbReference type="PROSITE" id="PS00070">
    <property type="entry name" value="ALDEHYDE_DEHYDR_CYS"/>
    <property type="match status" value="1"/>
</dbReference>
<dbReference type="InterPro" id="IPR016163">
    <property type="entry name" value="Ald_DH_C"/>
</dbReference>